<keyword evidence="2" id="KW-1185">Reference proteome</keyword>
<sequence>MNVYTTDKAVTYQLHRGAFTRHSPTDLFPGKIEKLLTDVDNMGAVFADCASCANPQDGSARFELRVNITKALHSIRLFSDPLLDRSILCIPSPLWWNLKLCRLVSCRFILQQMKSEPGKSRVLLPSLRLGAGIIYILNALNSRPSSWAGYQALAESCALYVPDGADYVHLDDQYLDISEDEMVPIGSGQGQFFFSDITTDARTQWLRVPHNDVMSTAQLLGLYRVSSRAEIESLMGFVVARPGVRPAHPDRTPINKQKLTNDVRFVNPDAIVPLNLHLADANLRIRSGYVMTGPDMVPHHPIPHDAHDDPDSIGPGTNLDSFIDYNAAQFFYDLGNFSPNHKGRHESSYTSLDHEERRLINVASFRSTELPFKAALCKDHTQA</sequence>
<dbReference type="OrthoDB" id="3261690at2759"/>
<dbReference type="Proteomes" id="UP000313359">
    <property type="component" value="Unassembled WGS sequence"/>
</dbReference>
<name>A0A5C2RLH7_9APHY</name>
<organism evidence="1 2">
    <name type="scientific">Lentinus tigrinus ALCF2SS1-6</name>
    <dbReference type="NCBI Taxonomy" id="1328759"/>
    <lineage>
        <taxon>Eukaryota</taxon>
        <taxon>Fungi</taxon>
        <taxon>Dikarya</taxon>
        <taxon>Basidiomycota</taxon>
        <taxon>Agaricomycotina</taxon>
        <taxon>Agaricomycetes</taxon>
        <taxon>Polyporales</taxon>
        <taxon>Polyporaceae</taxon>
        <taxon>Lentinus</taxon>
    </lineage>
</organism>
<protein>
    <submittedName>
        <fullName evidence="1">Uncharacterized protein</fullName>
    </submittedName>
</protein>
<reference evidence="1" key="1">
    <citation type="journal article" date="2018" name="Genome Biol. Evol.">
        <title>Genomics and development of Lentinus tigrinus, a white-rot wood-decaying mushroom with dimorphic fruiting bodies.</title>
        <authorList>
            <person name="Wu B."/>
            <person name="Xu Z."/>
            <person name="Knudson A."/>
            <person name="Carlson A."/>
            <person name="Chen N."/>
            <person name="Kovaka S."/>
            <person name="LaButti K."/>
            <person name="Lipzen A."/>
            <person name="Pennachio C."/>
            <person name="Riley R."/>
            <person name="Schakwitz W."/>
            <person name="Umezawa K."/>
            <person name="Ohm R.A."/>
            <person name="Grigoriev I.V."/>
            <person name="Nagy L.G."/>
            <person name="Gibbons J."/>
            <person name="Hibbett D."/>
        </authorList>
    </citation>
    <scope>NUCLEOTIDE SEQUENCE [LARGE SCALE GENOMIC DNA]</scope>
    <source>
        <strain evidence="1">ALCF2SS1-6</strain>
    </source>
</reference>
<proteinExistence type="predicted"/>
<dbReference type="EMBL" id="ML122518">
    <property type="protein sequence ID" value="RPD52021.1"/>
    <property type="molecule type" value="Genomic_DNA"/>
</dbReference>
<feature type="non-terminal residue" evidence="1">
    <location>
        <position position="383"/>
    </location>
</feature>
<dbReference type="AlphaFoldDB" id="A0A5C2RLH7"/>
<gene>
    <name evidence="1" type="ORF">L227DRAFT_618179</name>
</gene>
<evidence type="ECO:0000313" key="2">
    <source>
        <dbReference type="Proteomes" id="UP000313359"/>
    </source>
</evidence>
<evidence type="ECO:0000313" key="1">
    <source>
        <dbReference type="EMBL" id="RPD52021.1"/>
    </source>
</evidence>
<accession>A0A5C2RLH7</accession>